<dbReference type="InterPro" id="IPR038513">
    <property type="entry name" value="FAIM1_dom_sf"/>
</dbReference>
<sequence length="202" mass="22711">FNSMSSGQLSTPSIVAKWEIPLSDGVYTVEFEHGTASGTRAIFINGKCIRRQEFKFALIGEEHFKVGSEAHCTVQIKTVSSMDYGYFLLVNGLPFEQFLANQAKQLKCWILPVDGESLRVVLRLDSMEVYSNGEQLDSMGEFTDEGSETHFELRGTPCMIRVTNSATSAAGRRKLLKYTMYYGNNEVPEAAVDQMNIWDAHW</sequence>
<dbReference type="EMBL" id="NIVC01001671">
    <property type="protein sequence ID" value="PAA65243.1"/>
    <property type="molecule type" value="Genomic_DNA"/>
</dbReference>
<gene>
    <name evidence="1" type="ORF">BOX15_Mlig019786g1</name>
</gene>
<organism evidence="1 2">
    <name type="scientific">Macrostomum lignano</name>
    <dbReference type="NCBI Taxonomy" id="282301"/>
    <lineage>
        <taxon>Eukaryota</taxon>
        <taxon>Metazoa</taxon>
        <taxon>Spiralia</taxon>
        <taxon>Lophotrochozoa</taxon>
        <taxon>Platyhelminthes</taxon>
        <taxon>Rhabditophora</taxon>
        <taxon>Macrostomorpha</taxon>
        <taxon>Macrostomida</taxon>
        <taxon>Macrostomidae</taxon>
        <taxon>Macrostomum</taxon>
    </lineage>
</organism>
<dbReference type="AlphaFoldDB" id="A0A267EUM2"/>
<protein>
    <submittedName>
        <fullName evidence="1">Uncharacterized protein</fullName>
    </submittedName>
</protein>
<feature type="non-terminal residue" evidence="1">
    <location>
        <position position="1"/>
    </location>
</feature>
<dbReference type="OrthoDB" id="6262731at2759"/>
<name>A0A267EUM2_9PLAT</name>
<comment type="caution">
    <text evidence="1">The sequence shown here is derived from an EMBL/GenBank/DDBJ whole genome shotgun (WGS) entry which is preliminary data.</text>
</comment>
<keyword evidence="2" id="KW-1185">Reference proteome</keyword>
<reference evidence="1 2" key="1">
    <citation type="submission" date="2017-06" db="EMBL/GenBank/DDBJ databases">
        <title>A platform for efficient transgenesis in Macrostomum lignano, a flatworm model organism for stem cell research.</title>
        <authorList>
            <person name="Berezikov E."/>
        </authorList>
    </citation>
    <scope>NUCLEOTIDE SEQUENCE [LARGE SCALE GENOMIC DNA]</scope>
    <source>
        <strain evidence="1">DV1</strain>
        <tissue evidence="1">Whole organism</tissue>
    </source>
</reference>
<dbReference type="PANTHER" id="PTHR13088">
    <property type="entry name" value="FAS APOPTOTIC INHIBITORY MOLECULE FAIM"/>
    <property type="match status" value="1"/>
</dbReference>
<dbReference type="Proteomes" id="UP000215902">
    <property type="component" value="Unassembled WGS sequence"/>
</dbReference>
<dbReference type="InterPro" id="IPR010695">
    <property type="entry name" value="FAIM1"/>
</dbReference>
<dbReference type="Pfam" id="PF06905">
    <property type="entry name" value="FAIM1"/>
    <property type="match status" value="1"/>
</dbReference>
<evidence type="ECO:0000313" key="2">
    <source>
        <dbReference type="Proteomes" id="UP000215902"/>
    </source>
</evidence>
<dbReference type="GO" id="GO:1902042">
    <property type="term" value="P:negative regulation of extrinsic apoptotic signaling pathway via death domain receptors"/>
    <property type="evidence" value="ECO:0007669"/>
    <property type="project" value="TreeGrafter"/>
</dbReference>
<dbReference type="Gene3D" id="2.40.128.180">
    <property type="match status" value="2"/>
</dbReference>
<evidence type="ECO:0000313" key="1">
    <source>
        <dbReference type="EMBL" id="PAA65243.1"/>
    </source>
</evidence>
<dbReference type="PANTHER" id="PTHR13088:SF3">
    <property type="entry name" value="FAS APOPTOTIC INHIBITORY MOLECULE 1"/>
    <property type="match status" value="1"/>
</dbReference>
<accession>A0A267EUM2</accession>
<proteinExistence type="predicted"/>